<keyword evidence="5 7" id="KW-0472">Membrane</keyword>
<evidence type="ECO:0000256" key="6">
    <source>
        <dbReference type="ARBA" id="ARBA00023237"/>
    </source>
</evidence>
<protein>
    <submittedName>
        <fullName evidence="9">SusC/RagA family TonB-linked outer membrane protein</fullName>
    </submittedName>
</protein>
<dbReference type="InterPro" id="IPR012910">
    <property type="entry name" value="Plug_dom"/>
</dbReference>
<reference evidence="9 10" key="1">
    <citation type="submission" date="2022-07" db="EMBL/GenBank/DDBJ databases">
        <title>Fecal culturing of patients with breast cancer.</title>
        <authorList>
            <person name="Teng N.M.Y."/>
            <person name="Kiu R."/>
            <person name="Evans R."/>
            <person name="Baker D.J."/>
            <person name="Zenner C."/>
            <person name="Robinson S.D."/>
            <person name="Hall L.J."/>
        </authorList>
    </citation>
    <scope>NUCLEOTIDE SEQUENCE [LARGE SCALE GENOMIC DNA]</scope>
    <source>
        <strain evidence="9 10">LH1063</strain>
    </source>
</reference>
<dbReference type="Gene3D" id="2.60.40.1120">
    <property type="entry name" value="Carboxypeptidase-like, regulatory domain"/>
    <property type="match status" value="1"/>
</dbReference>
<evidence type="ECO:0000256" key="5">
    <source>
        <dbReference type="ARBA" id="ARBA00023136"/>
    </source>
</evidence>
<dbReference type="EMBL" id="JANDHW010000003">
    <property type="protein sequence ID" value="MCP9611169.1"/>
    <property type="molecule type" value="Genomic_DNA"/>
</dbReference>
<feature type="domain" description="TonB-dependent receptor plug" evidence="8">
    <location>
        <begin position="124"/>
        <end position="249"/>
    </location>
</feature>
<dbReference type="Pfam" id="PF13715">
    <property type="entry name" value="CarbopepD_reg_2"/>
    <property type="match status" value="1"/>
</dbReference>
<dbReference type="InterPro" id="IPR036942">
    <property type="entry name" value="Beta-barrel_TonB_sf"/>
</dbReference>
<evidence type="ECO:0000256" key="7">
    <source>
        <dbReference type="PROSITE-ProRule" id="PRU01360"/>
    </source>
</evidence>
<dbReference type="PROSITE" id="PS52016">
    <property type="entry name" value="TONB_DEPENDENT_REC_3"/>
    <property type="match status" value="1"/>
</dbReference>
<comment type="caution">
    <text evidence="9">The sequence shown here is derived from an EMBL/GenBank/DDBJ whole genome shotgun (WGS) entry which is preliminary data.</text>
</comment>
<dbReference type="Proteomes" id="UP001205603">
    <property type="component" value="Unassembled WGS sequence"/>
</dbReference>
<keyword evidence="3 7" id="KW-1134">Transmembrane beta strand</keyword>
<evidence type="ECO:0000256" key="4">
    <source>
        <dbReference type="ARBA" id="ARBA00022692"/>
    </source>
</evidence>
<comment type="subcellular location">
    <subcellularLocation>
        <location evidence="1 7">Cell outer membrane</location>
        <topology evidence="1 7">Multi-pass membrane protein</topology>
    </subcellularLocation>
</comment>
<dbReference type="InterPro" id="IPR023997">
    <property type="entry name" value="TonB-dep_OMP_SusC/RagA_CS"/>
</dbReference>
<dbReference type="Gene3D" id="2.170.130.10">
    <property type="entry name" value="TonB-dependent receptor, plug domain"/>
    <property type="match status" value="1"/>
</dbReference>
<dbReference type="InterPro" id="IPR039426">
    <property type="entry name" value="TonB-dep_rcpt-like"/>
</dbReference>
<dbReference type="SUPFAM" id="SSF56935">
    <property type="entry name" value="Porins"/>
    <property type="match status" value="1"/>
</dbReference>
<dbReference type="InterPro" id="IPR037066">
    <property type="entry name" value="Plug_dom_sf"/>
</dbReference>
<dbReference type="Pfam" id="PF07715">
    <property type="entry name" value="Plug"/>
    <property type="match status" value="1"/>
</dbReference>
<evidence type="ECO:0000313" key="10">
    <source>
        <dbReference type="Proteomes" id="UP001205603"/>
    </source>
</evidence>
<keyword evidence="2 7" id="KW-0813">Transport</keyword>
<dbReference type="SUPFAM" id="SSF49464">
    <property type="entry name" value="Carboxypeptidase regulatory domain-like"/>
    <property type="match status" value="1"/>
</dbReference>
<sequence>MKHLLFLLFVFTPALSWSQIDTRTITGTITDAQTNEPLTGATVFIDPEAKEYKDYTPQGAVADIDGHFSFKLPAGVKHVIVSYLGYKSEKVNISGKDNFRIKLGTDIHQLNDVVVTGYQRIERRKLTSSIAKIDADEIQQIGVSGIDQLLEGQIAGLVSTPLSGSPGGANRIRIRGTASLSGTVDPLWVVDGMPLEQEDIPSNFSDKDNIDNLTNSSIAGLNPDDIQDITILKDAAATAIYGARAANGVIVITTKKGKAGSLKVNVNAATFISTKPDFDRLNLMNANEKVNFELALAANPELQYRTEKGDIGRILKKYGVLGNYDGNFASLPADAQKEINALRFSGDNWGDLLYRTAINQQYGLSISGGTDRINYYFSAGYYNEQGTTKGTGFDRFNLSMNTGIKITKDLTFSIGLFGNQSKRSSYISDTDAFTNPARYTRNVNPYLTVYDASGQYVYDPDIDGYSDRYVPFNFIEESKNTNYELKNSSFKSVFNLEYKIIRGLKIESQLGLQLDKTGTEKFAAKETYFTRKYREKTRYTDKEDNSLKYFLPEGGIIQNWNTDFFQYNWRTQAQYQKSFLQKHDFDVMIGIEMRGNQNTQIHTKGFGFDERTLTTQPIVFPATSTEKNNALYQQYKKGFVENRFLSYYGTFSYTYDNRYTAFGSVRFDGSNLFGVDPKYRYLPLWSASAAWNINREEFLQDVNWLSNLKLRASYGLQGNIDKNTSPYVMGEWNNTTILPDNNEQVITVTSPPNQKLRWEKTANYNVGLDFGILDGRINITAEGYYRDSRDLIGLRTLPQENGFIYTNMNWARVTNKGFEISLSTINIQNRHFRWSTDFNISRNISKVERINIKENSYTPSLEGYPVNAVFALKTAGLDEQGLPMFWKDGKKVSYTEFFDLKEGMWGTVESGLSADEYRKLFTYAGDNDPKFSGGFINRFNYRDFDLTISCSFNIKQTVRADAFYDPTKVDPGMNYTKEILNAWSPQNPGGKYPALLGSGSTGNAKYAYDWINGMDPGNSFRYLDFWVKDISYLRVSSIRLGYTLPQSILKKTFISSARVNVEARNPFVFGTNYKGYFDPELYGSLYAQPLARTFSVGVNLSF</sequence>
<dbReference type="NCBIfam" id="TIGR04056">
    <property type="entry name" value="OMP_RagA_SusC"/>
    <property type="match status" value="1"/>
</dbReference>
<gene>
    <name evidence="9" type="ORF">NMU02_03570</name>
</gene>
<dbReference type="InterPro" id="IPR008969">
    <property type="entry name" value="CarboxyPept-like_regulatory"/>
</dbReference>
<keyword evidence="10" id="KW-1185">Reference proteome</keyword>
<dbReference type="Gene3D" id="2.40.170.20">
    <property type="entry name" value="TonB-dependent receptor, beta-barrel domain"/>
    <property type="match status" value="1"/>
</dbReference>
<keyword evidence="6 7" id="KW-0998">Cell outer membrane</keyword>
<evidence type="ECO:0000313" key="9">
    <source>
        <dbReference type="EMBL" id="MCP9611169.1"/>
    </source>
</evidence>
<evidence type="ECO:0000256" key="1">
    <source>
        <dbReference type="ARBA" id="ARBA00004571"/>
    </source>
</evidence>
<dbReference type="RefSeq" id="WP_255025860.1">
    <property type="nucleotide sequence ID" value="NZ_JANDHW010000003.1"/>
</dbReference>
<name>A0ABT1MGK0_9BACT</name>
<proteinExistence type="inferred from homology"/>
<dbReference type="InterPro" id="IPR023996">
    <property type="entry name" value="TonB-dep_OMP_SusC/RagA"/>
</dbReference>
<evidence type="ECO:0000259" key="8">
    <source>
        <dbReference type="Pfam" id="PF07715"/>
    </source>
</evidence>
<keyword evidence="4 7" id="KW-0812">Transmembrane</keyword>
<evidence type="ECO:0000256" key="3">
    <source>
        <dbReference type="ARBA" id="ARBA00022452"/>
    </source>
</evidence>
<dbReference type="NCBIfam" id="TIGR04057">
    <property type="entry name" value="SusC_RagA_signa"/>
    <property type="match status" value="1"/>
</dbReference>
<organism evidence="9 10">
    <name type="scientific">Coprobacter tertius</name>
    <dbReference type="NCBI Taxonomy" id="2944915"/>
    <lineage>
        <taxon>Bacteria</taxon>
        <taxon>Pseudomonadati</taxon>
        <taxon>Bacteroidota</taxon>
        <taxon>Bacteroidia</taxon>
        <taxon>Bacteroidales</taxon>
        <taxon>Barnesiellaceae</taxon>
        <taxon>Coprobacter</taxon>
    </lineage>
</organism>
<comment type="similarity">
    <text evidence="7">Belongs to the TonB-dependent receptor family.</text>
</comment>
<accession>A0ABT1MGK0</accession>
<evidence type="ECO:0000256" key="2">
    <source>
        <dbReference type="ARBA" id="ARBA00022448"/>
    </source>
</evidence>